<evidence type="ECO:0000256" key="4">
    <source>
        <dbReference type="ARBA" id="ARBA00022679"/>
    </source>
</evidence>
<dbReference type="AlphaFoldDB" id="A0A3A8N9X4"/>
<dbReference type="InterPro" id="IPR001610">
    <property type="entry name" value="PAC"/>
</dbReference>
<dbReference type="PANTHER" id="PTHR43547">
    <property type="entry name" value="TWO-COMPONENT HISTIDINE KINASE"/>
    <property type="match status" value="1"/>
</dbReference>
<dbReference type="PROSITE" id="PS50113">
    <property type="entry name" value="PAC"/>
    <property type="match status" value="1"/>
</dbReference>
<keyword evidence="5 14" id="KW-0418">Kinase</keyword>
<proteinExistence type="predicted"/>
<dbReference type="CDD" id="cd00082">
    <property type="entry name" value="HisKA"/>
    <property type="match status" value="1"/>
</dbReference>
<dbReference type="OrthoDB" id="5392202at2"/>
<dbReference type="SUPFAM" id="SSF55785">
    <property type="entry name" value="PYP-like sensor domain (PAS domain)"/>
    <property type="match status" value="2"/>
</dbReference>
<evidence type="ECO:0000256" key="7">
    <source>
        <dbReference type="PROSITE-ProRule" id="PRU00169"/>
    </source>
</evidence>
<evidence type="ECO:0000256" key="6">
    <source>
        <dbReference type="ARBA" id="ARBA00023012"/>
    </source>
</evidence>
<evidence type="ECO:0000256" key="9">
    <source>
        <dbReference type="SAM" id="MobiDB-lite"/>
    </source>
</evidence>
<feature type="domain" description="Response regulatory" evidence="11">
    <location>
        <begin position="695"/>
        <end position="813"/>
    </location>
</feature>
<dbReference type="InterPro" id="IPR035965">
    <property type="entry name" value="PAS-like_dom_sf"/>
</dbReference>
<keyword evidence="4" id="KW-0808">Transferase</keyword>
<organism evidence="14 15">
    <name type="scientific">Corallococcus sicarius</name>
    <dbReference type="NCBI Taxonomy" id="2316726"/>
    <lineage>
        <taxon>Bacteria</taxon>
        <taxon>Pseudomonadati</taxon>
        <taxon>Myxococcota</taxon>
        <taxon>Myxococcia</taxon>
        <taxon>Myxococcales</taxon>
        <taxon>Cystobacterineae</taxon>
        <taxon>Myxococcaceae</taxon>
        <taxon>Corallococcus</taxon>
    </lineage>
</organism>
<dbReference type="FunFam" id="3.30.450.20:FF:000099">
    <property type="entry name" value="Sensory box sensor histidine kinase"/>
    <property type="match status" value="1"/>
</dbReference>
<dbReference type="SMART" id="SM00086">
    <property type="entry name" value="PAC"/>
    <property type="match status" value="2"/>
</dbReference>
<dbReference type="InterPro" id="IPR003594">
    <property type="entry name" value="HATPase_dom"/>
</dbReference>
<dbReference type="InterPro" id="IPR013655">
    <property type="entry name" value="PAS_fold_3"/>
</dbReference>
<dbReference type="Gene3D" id="1.10.287.130">
    <property type="match status" value="1"/>
</dbReference>
<dbReference type="SUPFAM" id="SSF52172">
    <property type="entry name" value="CheY-like"/>
    <property type="match status" value="1"/>
</dbReference>
<keyword evidence="3 7" id="KW-0597">Phosphoprotein</keyword>
<dbReference type="EC" id="2.7.13.3" evidence="2"/>
<dbReference type="Pfam" id="PF00512">
    <property type="entry name" value="HisKA"/>
    <property type="match status" value="1"/>
</dbReference>
<reference evidence="15" key="1">
    <citation type="submission" date="2018-09" db="EMBL/GenBank/DDBJ databases">
        <authorList>
            <person name="Livingstone P.G."/>
            <person name="Whitworth D.E."/>
        </authorList>
    </citation>
    <scope>NUCLEOTIDE SEQUENCE [LARGE SCALE GENOMIC DNA]</scope>
    <source>
        <strain evidence="15">CA040B</strain>
    </source>
</reference>
<dbReference type="PRINTS" id="PR00344">
    <property type="entry name" value="BCTRLSENSOR"/>
</dbReference>
<dbReference type="SUPFAM" id="SSF55874">
    <property type="entry name" value="ATPase domain of HSP90 chaperone/DNA topoisomerase II/histidine kinase"/>
    <property type="match status" value="1"/>
</dbReference>
<dbReference type="Pfam" id="PF08447">
    <property type="entry name" value="PAS_3"/>
    <property type="match status" value="2"/>
</dbReference>
<dbReference type="NCBIfam" id="TIGR00229">
    <property type="entry name" value="sensory_box"/>
    <property type="match status" value="2"/>
</dbReference>
<evidence type="ECO:0000256" key="1">
    <source>
        <dbReference type="ARBA" id="ARBA00000085"/>
    </source>
</evidence>
<evidence type="ECO:0000259" key="11">
    <source>
        <dbReference type="PROSITE" id="PS50110"/>
    </source>
</evidence>
<feature type="domain" description="Histidine kinase" evidence="10">
    <location>
        <begin position="446"/>
        <end position="663"/>
    </location>
</feature>
<gene>
    <name evidence="14" type="ORF">D7X12_27800</name>
</gene>
<dbReference type="PANTHER" id="PTHR43547:SF2">
    <property type="entry name" value="HYBRID SIGNAL TRANSDUCTION HISTIDINE KINASE C"/>
    <property type="match status" value="1"/>
</dbReference>
<evidence type="ECO:0000259" key="13">
    <source>
        <dbReference type="PROSITE" id="PS50113"/>
    </source>
</evidence>
<dbReference type="EMBL" id="RAWG01000214">
    <property type="protein sequence ID" value="RKH37955.1"/>
    <property type="molecule type" value="Genomic_DNA"/>
</dbReference>
<dbReference type="PROSITE" id="PS50109">
    <property type="entry name" value="HIS_KIN"/>
    <property type="match status" value="1"/>
</dbReference>
<keyword evidence="8" id="KW-0175">Coiled coil</keyword>
<dbReference type="RefSeq" id="WP_120628288.1">
    <property type="nucleotide sequence ID" value="NZ_RAWG01000214.1"/>
</dbReference>
<feature type="region of interest" description="Disordered" evidence="9">
    <location>
        <begin position="1"/>
        <end position="26"/>
    </location>
</feature>
<dbReference type="Proteomes" id="UP000273405">
    <property type="component" value="Unassembled WGS sequence"/>
</dbReference>
<evidence type="ECO:0000313" key="15">
    <source>
        <dbReference type="Proteomes" id="UP000273405"/>
    </source>
</evidence>
<dbReference type="SMART" id="SM00388">
    <property type="entry name" value="HisKA"/>
    <property type="match status" value="1"/>
</dbReference>
<dbReference type="FunFam" id="1.10.287.130:FF:000001">
    <property type="entry name" value="Two-component sensor histidine kinase"/>
    <property type="match status" value="1"/>
</dbReference>
<accession>A0A3A8N9X4</accession>
<feature type="modified residue" description="4-aspartylphosphate" evidence="7">
    <location>
        <position position="744"/>
    </location>
</feature>
<dbReference type="CDD" id="cd16922">
    <property type="entry name" value="HATPase_EvgS-ArcB-TorS-like"/>
    <property type="match status" value="1"/>
</dbReference>
<evidence type="ECO:0000259" key="12">
    <source>
        <dbReference type="PROSITE" id="PS50112"/>
    </source>
</evidence>
<sequence>MASSVPQERTSSTEGRPPTGGGTSTSLADLLETEGEAVVEDWLLRVMPLQGALRLSREQIIDALPTFLEQIVRTLRHEEDETTASPPPRDSGASEAHGRQRLRLGFDVGLVAREYATLRDVILARAEQAGVKPPLSQLRLLATCIDTGLHQALSPFTFTRVERKRAEAEQREHFFRLSPDMFCVAGTDGYFKRVSEDFLQLFGWSEAELYRRPILEFVHPDDVGASDEELQRLSRGILTQRFENRFRIRGGGYRWLTWASRPVPEQGLIYAAARDITEQKAVAEEREHLVEALRESEARFRNMADFAPVMLWVTGADGMTTYLSRSWYDFTSQTEATGLGFGWLDATHPEDREHMRHVFLEANARRQPFRLDYRLRAADGVYHWVADIGSPRFDADGRFLGYIGSVTDISDRKQAEVEREALLTRESAARREAEEANQLKDEFLATVSHELRTPLTAILGWVQLLRTGHLAESRRERALETMERNARAQGQLIEDLLDVSRIMSGKLKLDVEPVDLSIVVQQALDSVRPAADARGIHVQATVDTSSSVMGDARRLQQVVWNLISNAVKFTPRKGRVRLVVERRESLVELTVADTGQGISAGFLPHVFERFRQADSGSTRKTGGLGLGLSIVRHIVEMHGGTVTAASDGEGQGACFTVRLPLSVTQPRDAMARLAPRQPSAPGLPQVRPSELNGVRVLVVDDEEDARELLRTLLEDSGASVLTAGSAEDGLQVLRAEQPDVLVSDIGMPGTDGYGFIERVRALPPERGGRIPAVAITAYARTEDRTRVLRAGFQSHVPKPVEPVELLAVLASLAGRFETPPKS</sequence>
<feature type="coiled-coil region" evidence="8">
    <location>
        <begin position="412"/>
        <end position="439"/>
    </location>
</feature>
<dbReference type="Pfam" id="PF02518">
    <property type="entry name" value="HATPase_c"/>
    <property type="match status" value="1"/>
</dbReference>
<dbReference type="InterPro" id="IPR001789">
    <property type="entry name" value="Sig_transdc_resp-reg_receiver"/>
</dbReference>
<keyword evidence="15" id="KW-1185">Reference proteome</keyword>
<feature type="region of interest" description="Disordered" evidence="9">
    <location>
        <begin position="77"/>
        <end position="98"/>
    </location>
</feature>
<dbReference type="Pfam" id="PF00072">
    <property type="entry name" value="Response_reg"/>
    <property type="match status" value="1"/>
</dbReference>
<dbReference type="InterPro" id="IPR000700">
    <property type="entry name" value="PAS-assoc_C"/>
</dbReference>
<evidence type="ECO:0000256" key="2">
    <source>
        <dbReference type="ARBA" id="ARBA00012438"/>
    </source>
</evidence>
<evidence type="ECO:0000256" key="8">
    <source>
        <dbReference type="SAM" id="Coils"/>
    </source>
</evidence>
<protein>
    <recommendedName>
        <fullName evidence="2">histidine kinase</fullName>
        <ecNumber evidence="2">2.7.13.3</ecNumber>
    </recommendedName>
</protein>
<dbReference type="CDD" id="cd00130">
    <property type="entry name" value="PAS"/>
    <property type="match status" value="2"/>
</dbReference>
<dbReference type="SMART" id="SM00091">
    <property type="entry name" value="PAS"/>
    <property type="match status" value="2"/>
</dbReference>
<feature type="domain" description="PAS" evidence="12">
    <location>
        <begin position="167"/>
        <end position="237"/>
    </location>
</feature>
<dbReference type="InterPro" id="IPR003661">
    <property type="entry name" value="HisK_dim/P_dom"/>
</dbReference>
<dbReference type="SMART" id="SM00387">
    <property type="entry name" value="HATPase_c"/>
    <property type="match status" value="1"/>
</dbReference>
<dbReference type="Gene3D" id="3.40.50.2300">
    <property type="match status" value="1"/>
</dbReference>
<evidence type="ECO:0000313" key="14">
    <source>
        <dbReference type="EMBL" id="RKH37955.1"/>
    </source>
</evidence>
<dbReference type="GO" id="GO:0000155">
    <property type="term" value="F:phosphorelay sensor kinase activity"/>
    <property type="evidence" value="ECO:0007669"/>
    <property type="project" value="InterPro"/>
</dbReference>
<dbReference type="Gene3D" id="3.30.450.20">
    <property type="entry name" value="PAS domain"/>
    <property type="match status" value="2"/>
</dbReference>
<dbReference type="InterPro" id="IPR004358">
    <property type="entry name" value="Sig_transdc_His_kin-like_C"/>
</dbReference>
<feature type="domain" description="PAS" evidence="12">
    <location>
        <begin position="296"/>
        <end position="367"/>
    </location>
</feature>
<dbReference type="PROSITE" id="PS50112">
    <property type="entry name" value="PAS"/>
    <property type="match status" value="2"/>
</dbReference>
<evidence type="ECO:0000259" key="10">
    <source>
        <dbReference type="PROSITE" id="PS50109"/>
    </source>
</evidence>
<dbReference type="InterPro" id="IPR036890">
    <property type="entry name" value="HATPase_C_sf"/>
</dbReference>
<comment type="caution">
    <text evidence="14">The sequence shown here is derived from an EMBL/GenBank/DDBJ whole genome shotgun (WGS) entry which is preliminary data.</text>
</comment>
<feature type="domain" description="PAC" evidence="13">
    <location>
        <begin position="369"/>
        <end position="421"/>
    </location>
</feature>
<dbReference type="Gene3D" id="3.30.565.10">
    <property type="entry name" value="Histidine kinase-like ATPase, C-terminal domain"/>
    <property type="match status" value="1"/>
</dbReference>
<name>A0A3A8N9X4_9BACT</name>
<evidence type="ECO:0000256" key="3">
    <source>
        <dbReference type="ARBA" id="ARBA00022553"/>
    </source>
</evidence>
<dbReference type="SMART" id="SM00448">
    <property type="entry name" value="REC"/>
    <property type="match status" value="1"/>
</dbReference>
<dbReference type="InterPro" id="IPR011006">
    <property type="entry name" value="CheY-like_superfamily"/>
</dbReference>
<dbReference type="PROSITE" id="PS50110">
    <property type="entry name" value="RESPONSE_REGULATORY"/>
    <property type="match status" value="1"/>
</dbReference>
<dbReference type="InterPro" id="IPR000014">
    <property type="entry name" value="PAS"/>
</dbReference>
<dbReference type="FunFam" id="3.30.565.10:FF:000010">
    <property type="entry name" value="Sensor histidine kinase RcsC"/>
    <property type="match status" value="1"/>
</dbReference>
<dbReference type="InterPro" id="IPR005467">
    <property type="entry name" value="His_kinase_dom"/>
</dbReference>
<keyword evidence="6" id="KW-0902">Two-component regulatory system</keyword>
<dbReference type="SUPFAM" id="SSF47384">
    <property type="entry name" value="Homodimeric domain of signal transducing histidine kinase"/>
    <property type="match status" value="1"/>
</dbReference>
<evidence type="ECO:0000256" key="5">
    <source>
        <dbReference type="ARBA" id="ARBA00022777"/>
    </source>
</evidence>
<comment type="catalytic activity">
    <reaction evidence="1">
        <text>ATP + protein L-histidine = ADP + protein N-phospho-L-histidine.</text>
        <dbReference type="EC" id="2.7.13.3"/>
    </reaction>
</comment>
<dbReference type="InterPro" id="IPR036097">
    <property type="entry name" value="HisK_dim/P_sf"/>
</dbReference>
<dbReference type="CDD" id="cd17580">
    <property type="entry name" value="REC_2_DhkD-like"/>
    <property type="match status" value="1"/>
</dbReference>